<proteinExistence type="predicted"/>
<accession>A0A2D4IGX4</accession>
<protein>
    <submittedName>
        <fullName evidence="2">Uncharacterized protein</fullName>
    </submittedName>
</protein>
<feature type="region of interest" description="Disordered" evidence="1">
    <location>
        <begin position="55"/>
        <end position="113"/>
    </location>
</feature>
<organism evidence="2">
    <name type="scientific">Micrurus lemniscatus lemniscatus</name>
    <dbReference type="NCBI Taxonomy" id="129467"/>
    <lineage>
        <taxon>Eukaryota</taxon>
        <taxon>Metazoa</taxon>
        <taxon>Chordata</taxon>
        <taxon>Craniata</taxon>
        <taxon>Vertebrata</taxon>
        <taxon>Euteleostomi</taxon>
        <taxon>Lepidosauria</taxon>
        <taxon>Squamata</taxon>
        <taxon>Bifurcata</taxon>
        <taxon>Unidentata</taxon>
        <taxon>Episquamata</taxon>
        <taxon>Toxicofera</taxon>
        <taxon>Serpentes</taxon>
        <taxon>Colubroidea</taxon>
        <taxon>Elapidae</taxon>
        <taxon>Elapinae</taxon>
        <taxon>Micrurus</taxon>
    </lineage>
</organism>
<evidence type="ECO:0000313" key="2">
    <source>
        <dbReference type="EMBL" id="LAA83490.1"/>
    </source>
</evidence>
<reference evidence="2" key="1">
    <citation type="submission" date="2017-07" db="EMBL/GenBank/DDBJ databases">
        <authorList>
            <person name="Mikheyev A."/>
            <person name="Grau M."/>
        </authorList>
    </citation>
    <scope>NUCLEOTIDE SEQUENCE</scope>
    <source>
        <tissue evidence="2">Venom_gland</tissue>
    </source>
</reference>
<name>A0A2D4IGX4_MICLE</name>
<evidence type="ECO:0000256" key="1">
    <source>
        <dbReference type="SAM" id="MobiDB-lite"/>
    </source>
</evidence>
<sequence length="113" mass="12022">MVPFIGESLQRSGPECRSGLAGKTGRICPPQPPPGTQYGALAMMNAHTTHTYTHARTRTHTHPPQRLSQEVFGPWPPKEGAHLTLGASPPEQPPAFLGGVGQAPDPRESRPSG</sequence>
<feature type="region of interest" description="Disordered" evidence="1">
    <location>
        <begin position="1"/>
        <end position="36"/>
    </location>
</feature>
<dbReference type="AlphaFoldDB" id="A0A2D4IGX4"/>
<dbReference type="EMBL" id="IACK01093849">
    <property type="protein sequence ID" value="LAA83490.1"/>
    <property type="molecule type" value="Transcribed_RNA"/>
</dbReference>
<reference evidence="2" key="2">
    <citation type="submission" date="2017-11" db="EMBL/GenBank/DDBJ databases">
        <title>Coralsnake Venomics: Analyses of Venom Gland Transcriptomes and Proteomes of Six Brazilian Taxa.</title>
        <authorList>
            <person name="Aird S.D."/>
            <person name="Jorge da Silva N."/>
            <person name="Qiu L."/>
            <person name="Villar-Briones A."/>
            <person name="Aparecida-Saddi V."/>
            <person name="Campos-Telles M.P."/>
            <person name="Grau M."/>
            <person name="Mikheyev A.S."/>
        </authorList>
    </citation>
    <scope>NUCLEOTIDE SEQUENCE</scope>
    <source>
        <tissue evidence="2">Venom_gland</tissue>
    </source>
</reference>